<sequence>MVIMLWIFLNFAQVYSMCSMTQHCSQPPYQCDVPQAVSPPIPSFHENFTAPYACPTFLDQEVCCNDDQNSAMNYKFFLIGETFGHSVGGCDICAANIKLMWCHFTCNPLQSQFVSAGEQKYVPNPVSPEQKVLALLVNFTVTNSLACEIYQSCQKCPYVTQVSAMQSPQGFLEFQGYEGIPIGLAWVTFFLSDEPTSLDLQFLPCNTNVTTAYGYPVQPCTCNTCLSQCAASYYVAAPTTLEGLAWPVIGVAYLVIFVFSLIVLFSKRVWKCHQDKKKLEKTHYNSHESNGVSSHLSSY</sequence>
<evidence type="ECO:0000256" key="1">
    <source>
        <dbReference type="SAM" id="Phobius"/>
    </source>
</evidence>
<dbReference type="GO" id="GO:0016020">
    <property type="term" value="C:membrane"/>
    <property type="evidence" value="ECO:0007669"/>
    <property type="project" value="TreeGrafter"/>
</dbReference>
<dbReference type="InterPro" id="IPR032190">
    <property type="entry name" value="NPC1_N"/>
</dbReference>
<evidence type="ECO:0000313" key="4">
    <source>
        <dbReference type="EMBL" id="CAG9321066.1"/>
    </source>
</evidence>
<keyword evidence="1" id="KW-1133">Transmembrane helix</keyword>
<dbReference type="GO" id="GO:0015918">
    <property type="term" value="P:sterol transport"/>
    <property type="evidence" value="ECO:0007669"/>
    <property type="project" value="TreeGrafter"/>
</dbReference>
<organism evidence="4 5">
    <name type="scientific">Blepharisma stoltei</name>
    <dbReference type="NCBI Taxonomy" id="1481888"/>
    <lineage>
        <taxon>Eukaryota</taxon>
        <taxon>Sar</taxon>
        <taxon>Alveolata</taxon>
        <taxon>Ciliophora</taxon>
        <taxon>Postciliodesmatophora</taxon>
        <taxon>Heterotrichea</taxon>
        <taxon>Heterotrichida</taxon>
        <taxon>Blepharismidae</taxon>
        <taxon>Blepharisma</taxon>
    </lineage>
</organism>
<name>A0AAU9J499_9CILI</name>
<keyword evidence="2" id="KW-0732">Signal</keyword>
<feature type="signal peptide" evidence="2">
    <location>
        <begin position="1"/>
        <end position="16"/>
    </location>
</feature>
<dbReference type="PANTHER" id="PTHR45727">
    <property type="entry name" value="NPC INTRACELLULAR CHOLESTEROL TRANSPORTER 1"/>
    <property type="match status" value="1"/>
</dbReference>
<feature type="transmembrane region" description="Helical" evidence="1">
    <location>
        <begin position="244"/>
        <end position="266"/>
    </location>
</feature>
<gene>
    <name evidence="4" type="ORF">BSTOLATCC_MIC27638</name>
</gene>
<dbReference type="PANTHER" id="PTHR45727:SF2">
    <property type="entry name" value="NPC INTRACELLULAR CHOLESTEROL TRANSPORTER 1"/>
    <property type="match status" value="1"/>
</dbReference>
<evidence type="ECO:0000259" key="3">
    <source>
        <dbReference type="Pfam" id="PF16414"/>
    </source>
</evidence>
<keyword evidence="1" id="KW-0472">Membrane</keyword>
<dbReference type="AlphaFoldDB" id="A0AAU9J499"/>
<keyword evidence="1" id="KW-0812">Transmembrane</keyword>
<dbReference type="Pfam" id="PF16414">
    <property type="entry name" value="NPC1_N"/>
    <property type="match status" value="1"/>
</dbReference>
<dbReference type="Proteomes" id="UP001162131">
    <property type="component" value="Unassembled WGS sequence"/>
</dbReference>
<evidence type="ECO:0000256" key="2">
    <source>
        <dbReference type="SAM" id="SignalP"/>
    </source>
</evidence>
<feature type="domain" description="Niemann-Pick C1 N-terminal" evidence="3">
    <location>
        <begin position="17"/>
        <end position="232"/>
    </location>
</feature>
<reference evidence="4" key="1">
    <citation type="submission" date="2021-09" db="EMBL/GenBank/DDBJ databases">
        <authorList>
            <consortium name="AG Swart"/>
            <person name="Singh M."/>
            <person name="Singh A."/>
            <person name="Seah K."/>
            <person name="Emmerich C."/>
        </authorList>
    </citation>
    <scope>NUCLEOTIDE SEQUENCE</scope>
    <source>
        <strain evidence="4">ATCC30299</strain>
    </source>
</reference>
<dbReference type="GO" id="GO:0032934">
    <property type="term" value="F:sterol binding"/>
    <property type="evidence" value="ECO:0007669"/>
    <property type="project" value="TreeGrafter"/>
</dbReference>
<evidence type="ECO:0000313" key="5">
    <source>
        <dbReference type="Proteomes" id="UP001162131"/>
    </source>
</evidence>
<feature type="chain" id="PRO_5043448643" description="Niemann-Pick C1 N-terminal domain-containing protein" evidence="2">
    <location>
        <begin position="17"/>
        <end position="299"/>
    </location>
</feature>
<proteinExistence type="predicted"/>
<accession>A0AAU9J499</accession>
<comment type="caution">
    <text evidence="4">The sequence shown here is derived from an EMBL/GenBank/DDBJ whole genome shotgun (WGS) entry which is preliminary data.</text>
</comment>
<dbReference type="EMBL" id="CAJZBQ010000027">
    <property type="protein sequence ID" value="CAG9321066.1"/>
    <property type="molecule type" value="Genomic_DNA"/>
</dbReference>
<protein>
    <recommendedName>
        <fullName evidence="3">Niemann-Pick C1 N-terminal domain-containing protein</fullName>
    </recommendedName>
</protein>
<keyword evidence="5" id="KW-1185">Reference proteome</keyword>